<feature type="transmembrane region" description="Helical" evidence="2">
    <location>
        <begin position="276"/>
        <end position="295"/>
    </location>
</feature>
<feature type="region of interest" description="Disordered" evidence="1">
    <location>
        <begin position="1"/>
        <end position="25"/>
    </location>
</feature>
<proteinExistence type="predicted"/>
<feature type="transmembrane region" description="Helical" evidence="2">
    <location>
        <begin position="320"/>
        <end position="345"/>
    </location>
</feature>
<feature type="transmembrane region" description="Helical" evidence="2">
    <location>
        <begin position="541"/>
        <end position="559"/>
    </location>
</feature>
<organism evidence="3 4">
    <name type="scientific">Amanita muscaria (strain Koide BX008)</name>
    <dbReference type="NCBI Taxonomy" id="946122"/>
    <lineage>
        <taxon>Eukaryota</taxon>
        <taxon>Fungi</taxon>
        <taxon>Dikarya</taxon>
        <taxon>Basidiomycota</taxon>
        <taxon>Agaricomycotina</taxon>
        <taxon>Agaricomycetes</taxon>
        <taxon>Agaricomycetidae</taxon>
        <taxon>Agaricales</taxon>
        <taxon>Pluteineae</taxon>
        <taxon>Amanitaceae</taxon>
        <taxon>Amanita</taxon>
    </lineage>
</organism>
<name>A0A0C2T4N6_AMAMK</name>
<dbReference type="InParanoid" id="A0A0C2T4N6"/>
<keyword evidence="4" id="KW-1185">Reference proteome</keyword>
<keyword evidence="2" id="KW-1133">Transmembrane helix</keyword>
<evidence type="ECO:0000313" key="3">
    <source>
        <dbReference type="EMBL" id="KIL70875.1"/>
    </source>
</evidence>
<feature type="transmembrane region" description="Helical" evidence="2">
    <location>
        <begin position="395"/>
        <end position="416"/>
    </location>
</feature>
<dbReference type="EMBL" id="KN818223">
    <property type="protein sequence ID" value="KIL70875.1"/>
    <property type="molecule type" value="Genomic_DNA"/>
</dbReference>
<sequence length="1176" mass="134056">MSVNNAGEELNSPSRTARGFKSSQLTKSHLSFARRLHARRDKDSFLASETEARDITELADYPSSQSSSNTIVATPALTSYDEGELDPLLQLNGTALAGKSSAALGPQTPVPATVLFARNAAPLYLPRLDDYLAKFPSPSFPGRDKKSPQMFLPMDKLAGSGMSLDDLETNAKMLPGWRNRKNIIGVTLTILVGILGSSILSTFYSLQGLFNTVQFFALLLSTIVPVKPNDLKNNWRKVLLGTMLDFDLSATPHNWINFIIRPNVLALNFGTTLSQSISFLVVFIVIALGLLYGFYRYTRYCEQYNSIEGLQAMGNRSGQWGLVIITFLLTVIYLPLTTIAVHVLVWSQDLWVVPNPYINATSFPPTVPPLGPSNIYYDPLDFCWTTTMERNQVNWAPFLVIIALVAIATLTIWFPIELRRVITLSVPRVDHYTELGRLRKNADLDSEYQRLLQRDSNPFAFLYNAFRRGWGTYEAVYLVAKLSALLIIALIDPNNCIFRSASHSVVLIVRQVFLLVAVIAFFIVQCVYAPFMEPTNNAGEWTSRLSYILTSLIALLVTLDIPGNTILNTYVLYAIYACTYSLTVYFAVINWSITQRFVKRIAKRIDFSIDIFSPRLDISSSSIHAKRRIWQETITTLFLITPDTAIPKDQPMIYAESPHNEYPPYLLNFKGTPGERHVENLKILREIGSVAYFKVIPLVTELKENRLLQLEQLILRRFIGPDCFWRKPDQDHSLGYARYFGNAWWIPFPPTLVLRYDDGSSVVLQDIAQLEQYVVQNSSQEIQRKRQIRLALHALEGVTVQWPYLHVTSVVSHNLWPLQCCRRNRYSAGTSKQFQTCTLEVERRGHLVWNGLQLGSGFTVQLKYSKDVRVSGDVIGLDDDLDLTTPLAKFFELNQHLISSNIQRIEKALSDYRRYQRRECEQKRQVLSYRFLSFVYDQPRDLSRHGTSCIDYEQDVRVRRLMADSENILNAAHDRFVYVTRNEVLTWWYILWDDVWRRNHDTIAALERYATDFNPHYPSSIAYTPLPRPVLEGFLTQRGLQSRCDFFHAGLLNKIYLRLNEIVFGASHQAILFHIGNDSRELDMDGVDLETQGLSSSLGTGQGTDYDVPSIRLRPAYRWEGLFDDPVRSGKRQKIWLAKMGVWFGITPLWRTGLASSGLSLDVQLENGRYVVVNEK</sequence>
<dbReference type="Proteomes" id="UP000054549">
    <property type="component" value="Unassembled WGS sequence"/>
</dbReference>
<accession>A0A0C2T4N6</accession>
<dbReference type="OrthoDB" id="10261361at2759"/>
<dbReference type="AlphaFoldDB" id="A0A0C2T4N6"/>
<dbReference type="HOGENOM" id="CLU_003027_0_0_1"/>
<keyword evidence="2" id="KW-0812">Transmembrane</keyword>
<gene>
    <name evidence="3" type="ORF">M378DRAFT_6760</name>
</gene>
<evidence type="ECO:0000256" key="2">
    <source>
        <dbReference type="SAM" id="Phobius"/>
    </source>
</evidence>
<protein>
    <submittedName>
        <fullName evidence="3">Uncharacterized protein</fullName>
    </submittedName>
</protein>
<feature type="transmembrane region" description="Helical" evidence="2">
    <location>
        <begin position="511"/>
        <end position="529"/>
    </location>
</feature>
<keyword evidence="2" id="KW-0472">Membrane</keyword>
<feature type="transmembrane region" description="Helical" evidence="2">
    <location>
        <begin position="475"/>
        <end position="491"/>
    </location>
</feature>
<feature type="transmembrane region" description="Helical" evidence="2">
    <location>
        <begin position="571"/>
        <end position="593"/>
    </location>
</feature>
<evidence type="ECO:0000313" key="4">
    <source>
        <dbReference type="Proteomes" id="UP000054549"/>
    </source>
</evidence>
<reference evidence="3 4" key="1">
    <citation type="submission" date="2014-04" db="EMBL/GenBank/DDBJ databases">
        <title>Evolutionary Origins and Diversification of the Mycorrhizal Mutualists.</title>
        <authorList>
            <consortium name="DOE Joint Genome Institute"/>
            <consortium name="Mycorrhizal Genomics Consortium"/>
            <person name="Kohler A."/>
            <person name="Kuo A."/>
            <person name="Nagy L.G."/>
            <person name="Floudas D."/>
            <person name="Copeland A."/>
            <person name="Barry K.W."/>
            <person name="Cichocki N."/>
            <person name="Veneault-Fourrey C."/>
            <person name="LaButti K."/>
            <person name="Lindquist E.A."/>
            <person name="Lipzen A."/>
            <person name="Lundell T."/>
            <person name="Morin E."/>
            <person name="Murat C."/>
            <person name="Riley R."/>
            <person name="Ohm R."/>
            <person name="Sun H."/>
            <person name="Tunlid A."/>
            <person name="Henrissat B."/>
            <person name="Grigoriev I.V."/>
            <person name="Hibbett D.S."/>
            <person name="Martin F."/>
        </authorList>
    </citation>
    <scope>NUCLEOTIDE SEQUENCE [LARGE SCALE GENOMIC DNA]</scope>
    <source>
        <strain evidence="3 4">Koide BX008</strain>
    </source>
</reference>
<feature type="transmembrane region" description="Helical" evidence="2">
    <location>
        <begin position="182"/>
        <end position="203"/>
    </location>
</feature>
<evidence type="ECO:0000256" key="1">
    <source>
        <dbReference type="SAM" id="MobiDB-lite"/>
    </source>
</evidence>
<dbReference type="STRING" id="946122.A0A0C2T4N6"/>